<dbReference type="Proteomes" id="UP000238206">
    <property type="component" value="Unassembled WGS sequence"/>
</dbReference>
<evidence type="ECO:0000313" key="5">
    <source>
        <dbReference type="Proteomes" id="UP000238206"/>
    </source>
</evidence>
<dbReference type="InterPro" id="IPR036291">
    <property type="entry name" value="NAD(P)-bd_dom_sf"/>
</dbReference>
<dbReference type="FunFam" id="3.40.50.720:FF:000084">
    <property type="entry name" value="Short-chain dehydrogenase reductase"/>
    <property type="match status" value="1"/>
</dbReference>
<dbReference type="NCBIfam" id="NF005402">
    <property type="entry name" value="PRK06949.1"/>
    <property type="match status" value="1"/>
</dbReference>
<dbReference type="AlphaFoldDB" id="A0A2S8IWG5"/>
<dbReference type="GO" id="GO:0006633">
    <property type="term" value="P:fatty acid biosynthetic process"/>
    <property type="evidence" value="ECO:0007669"/>
    <property type="project" value="TreeGrafter"/>
</dbReference>
<evidence type="ECO:0000256" key="1">
    <source>
        <dbReference type="ARBA" id="ARBA00006484"/>
    </source>
</evidence>
<feature type="domain" description="Ketoreductase" evidence="3">
    <location>
        <begin position="10"/>
        <end position="197"/>
    </location>
</feature>
<dbReference type="NCBIfam" id="NF005559">
    <property type="entry name" value="PRK07231.1"/>
    <property type="match status" value="1"/>
</dbReference>
<evidence type="ECO:0000256" key="2">
    <source>
        <dbReference type="ARBA" id="ARBA00023002"/>
    </source>
</evidence>
<reference evidence="4 5" key="1">
    <citation type="submission" date="2018-02" db="EMBL/GenBank/DDBJ databases">
        <title>Draft genome sequencing of Burkholderia cepacia Y14-15.</title>
        <authorList>
            <person name="Zheng B.-X."/>
        </authorList>
    </citation>
    <scope>NUCLEOTIDE SEQUENCE [LARGE SCALE GENOMIC DNA]</scope>
    <source>
        <strain evidence="4 5">Y14-15</strain>
    </source>
</reference>
<dbReference type="InterPro" id="IPR020904">
    <property type="entry name" value="Sc_DH/Rdtase_CS"/>
</dbReference>
<dbReference type="CDD" id="cd05233">
    <property type="entry name" value="SDR_c"/>
    <property type="match status" value="1"/>
</dbReference>
<dbReference type="InterPro" id="IPR002347">
    <property type="entry name" value="SDR_fam"/>
</dbReference>
<name>A0A2S8IWG5_BURCE</name>
<dbReference type="Gene3D" id="3.40.50.720">
    <property type="entry name" value="NAD(P)-binding Rossmann-like Domain"/>
    <property type="match status" value="1"/>
</dbReference>
<dbReference type="PRINTS" id="PR00080">
    <property type="entry name" value="SDRFAMILY"/>
</dbReference>
<dbReference type="PANTHER" id="PTHR42760">
    <property type="entry name" value="SHORT-CHAIN DEHYDROGENASES/REDUCTASES FAMILY MEMBER"/>
    <property type="match status" value="1"/>
</dbReference>
<dbReference type="Pfam" id="PF13561">
    <property type="entry name" value="adh_short_C2"/>
    <property type="match status" value="1"/>
</dbReference>
<protein>
    <submittedName>
        <fullName evidence="4">SDR family NAD(P)-dependent oxidoreductase</fullName>
    </submittedName>
</protein>
<evidence type="ECO:0000313" key="4">
    <source>
        <dbReference type="EMBL" id="PQP19146.1"/>
    </source>
</evidence>
<comment type="similarity">
    <text evidence="1">Belongs to the short-chain dehydrogenases/reductases (SDR) family.</text>
</comment>
<evidence type="ECO:0000259" key="3">
    <source>
        <dbReference type="SMART" id="SM00822"/>
    </source>
</evidence>
<comment type="caution">
    <text evidence="4">The sequence shown here is derived from an EMBL/GenBank/DDBJ whole genome shotgun (WGS) entry which is preliminary data.</text>
</comment>
<organism evidence="4 5">
    <name type="scientific">Burkholderia cepacia</name>
    <name type="common">Pseudomonas cepacia</name>
    <dbReference type="NCBI Taxonomy" id="292"/>
    <lineage>
        <taxon>Bacteria</taxon>
        <taxon>Pseudomonadati</taxon>
        <taxon>Pseudomonadota</taxon>
        <taxon>Betaproteobacteria</taxon>
        <taxon>Burkholderiales</taxon>
        <taxon>Burkholderiaceae</taxon>
        <taxon>Burkholderia</taxon>
        <taxon>Burkholderia cepacia complex</taxon>
    </lineage>
</organism>
<dbReference type="SMART" id="SM00822">
    <property type="entry name" value="PKS_KR"/>
    <property type="match status" value="1"/>
</dbReference>
<keyword evidence="2" id="KW-0560">Oxidoreductase</keyword>
<dbReference type="PRINTS" id="PR00081">
    <property type="entry name" value="GDHRDH"/>
</dbReference>
<sequence>MGRSINLEGKVALVTGASSGLGQRFAQVLSQAGAKVVLASRRVERLKELRAEIEAAGGAAHVVSLDVTDVQSIKAAVAHAETEAGTIDILVNNSGVSTMQKLVDVTPADFEFVFDTNTRGAFFVAQEVAKRMIMRANGNGNGKPPCRIINIASVAGLRVFPQIGLYAMSKAAVVQMTRAMALEWGRHGINVNAICPGYIDTEINHYLWETEQGQKLQSMLPRRRVGKPQDLDGLLLLLAADESQFINGSIISADDGFGLA</sequence>
<accession>A0A2S8IWG5</accession>
<dbReference type="RefSeq" id="WP_034184000.1">
    <property type="nucleotide sequence ID" value="NZ_PUIQ01000011.1"/>
</dbReference>
<gene>
    <name evidence="4" type="ORF">C5615_11270</name>
</gene>
<dbReference type="EMBL" id="PUIQ01000011">
    <property type="protein sequence ID" value="PQP19146.1"/>
    <property type="molecule type" value="Genomic_DNA"/>
</dbReference>
<dbReference type="GO" id="GO:0016616">
    <property type="term" value="F:oxidoreductase activity, acting on the CH-OH group of donors, NAD or NADP as acceptor"/>
    <property type="evidence" value="ECO:0007669"/>
    <property type="project" value="TreeGrafter"/>
</dbReference>
<dbReference type="GO" id="GO:0048038">
    <property type="term" value="F:quinone binding"/>
    <property type="evidence" value="ECO:0007669"/>
    <property type="project" value="TreeGrafter"/>
</dbReference>
<proteinExistence type="inferred from homology"/>
<dbReference type="PANTHER" id="PTHR42760:SF133">
    <property type="entry name" value="3-OXOACYL-[ACYL-CARRIER-PROTEIN] REDUCTASE"/>
    <property type="match status" value="1"/>
</dbReference>
<dbReference type="SUPFAM" id="SSF51735">
    <property type="entry name" value="NAD(P)-binding Rossmann-fold domains"/>
    <property type="match status" value="1"/>
</dbReference>
<dbReference type="InterPro" id="IPR057326">
    <property type="entry name" value="KR_dom"/>
</dbReference>
<dbReference type="PROSITE" id="PS00061">
    <property type="entry name" value="ADH_SHORT"/>
    <property type="match status" value="1"/>
</dbReference>